<dbReference type="Pfam" id="PF08853">
    <property type="entry name" value="DUF1823"/>
    <property type="match status" value="1"/>
</dbReference>
<dbReference type="InterPro" id="IPR014952">
    <property type="entry name" value="DUF1823"/>
</dbReference>
<dbReference type="EMBL" id="BRYB01000164">
    <property type="protein sequence ID" value="GMI24329.1"/>
    <property type="molecule type" value="Genomic_DNA"/>
</dbReference>
<organism evidence="2 3">
    <name type="scientific">Tetraparma gracilis</name>
    <dbReference type="NCBI Taxonomy" id="2962635"/>
    <lineage>
        <taxon>Eukaryota</taxon>
        <taxon>Sar</taxon>
        <taxon>Stramenopiles</taxon>
        <taxon>Ochrophyta</taxon>
        <taxon>Bolidophyceae</taxon>
        <taxon>Parmales</taxon>
        <taxon>Triparmaceae</taxon>
        <taxon>Tetraparma</taxon>
    </lineage>
</organism>
<proteinExistence type="predicted"/>
<gene>
    <name evidence="2" type="ORF">TeGR_g1643</name>
</gene>
<feature type="region of interest" description="Disordered" evidence="1">
    <location>
        <begin position="180"/>
        <end position="214"/>
    </location>
</feature>
<name>A0ABQ6MDP0_9STRA</name>
<protein>
    <submittedName>
        <fullName evidence="2">Uncharacterized protein</fullName>
    </submittedName>
</protein>
<dbReference type="Gene3D" id="1.10.418.90">
    <property type="entry name" value="Protein of unknown function DUF1823"/>
    <property type="match status" value="1"/>
</dbReference>
<evidence type="ECO:0000256" key="1">
    <source>
        <dbReference type="SAM" id="MobiDB-lite"/>
    </source>
</evidence>
<reference evidence="2 3" key="1">
    <citation type="journal article" date="2023" name="Commun. Biol.">
        <title>Genome analysis of Parmales, the sister group of diatoms, reveals the evolutionary specialization of diatoms from phago-mixotrophs to photoautotrophs.</title>
        <authorList>
            <person name="Ban H."/>
            <person name="Sato S."/>
            <person name="Yoshikawa S."/>
            <person name="Yamada K."/>
            <person name="Nakamura Y."/>
            <person name="Ichinomiya M."/>
            <person name="Sato N."/>
            <person name="Blanc-Mathieu R."/>
            <person name="Endo H."/>
            <person name="Kuwata A."/>
            <person name="Ogata H."/>
        </authorList>
    </citation>
    <scope>NUCLEOTIDE SEQUENCE [LARGE SCALE GENOMIC DNA]</scope>
</reference>
<accession>A0ABQ6MDP0</accession>
<evidence type="ECO:0000313" key="3">
    <source>
        <dbReference type="Proteomes" id="UP001165060"/>
    </source>
</evidence>
<evidence type="ECO:0000313" key="2">
    <source>
        <dbReference type="EMBL" id="GMI24329.1"/>
    </source>
</evidence>
<feature type="compositionally biased region" description="Basic and acidic residues" evidence="1">
    <location>
        <begin position="180"/>
        <end position="199"/>
    </location>
</feature>
<comment type="caution">
    <text evidence="2">The sequence shown here is derived from an EMBL/GenBank/DDBJ whole genome shotgun (WGS) entry which is preliminary data.</text>
</comment>
<dbReference type="Proteomes" id="UP001165060">
    <property type="component" value="Unassembled WGS sequence"/>
</dbReference>
<sequence>MFSLPPPLPGFPSYPSSGPLPNADSGAFVLSRSGPPTLPELSDSNLLKILHFPPSTANVTTDLEVNTLVWKALGYRHVDGEWDGAAAFPNFRSKYPEPPDFIGMQRVYSKEVDGPCLKANQALCKTIPVRWKQSLKDNFRQYGFTGFKLAQLTPNLTRRAQCANWLLYYREELFGKTVEQLRKEREEREERERGEREEAGGGGKGWSPPINPVA</sequence>
<keyword evidence="3" id="KW-1185">Reference proteome</keyword>